<dbReference type="SMART" id="SM00315">
    <property type="entry name" value="RGS"/>
    <property type="match status" value="1"/>
</dbReference>
<dbReference type="Proteomes" id="UP001281614">
    <property type="component" value="Unassembled WGS sequence"/>
</dbReference>
<feature type="region of interest" description="Disordered" evidence="1">
    <location>
        <begin position="447"/>
        <end position="486"/>
    </location>
</feature>
<sequence>MKRSRIRRHSPIYLSPSPSPERELSPPSPASTTDWETNIVMSRSRPTSGSLMPGAVIVTPPSLSEILSNTSSPPWTLAAFMAYLSQNHCLETLEFTMDAERYRKDYDKFITNKDWIGEGGNDHICQLWEKLMQAYIIPYSPREVNLPSPVRDRLIAQTCSTTPPPPSELDEAVRIVYELMNDSVLLPFIESALPSHSDVRMDEDSIDIRPGRSRARGADDIGARLEEPRPSPKFLPKLTVGRSGATSRSASASGEHTEREGLTDDTGSAVSPGTELMTPPTTPPTSDWTFSSTSPGGGFQRALTAHNNGWKKVGAKLGLHRKSRSNRRNNPTSSAPESEVMPSSTSTTPATSTSHLPLDSLSRVRHLFNPWEEPHPGKRLPPAGANQETEKVANAGSYHLNGGRRGGMAAKELAPYNPNRPWLVRRPIRVRARTNTPVPLKITTEISEDHDKKSAPRPALRDIGIPSAMGIPNPVTEDCESETEKTNAHIVNESGNADLRPSDLPLPASPPIDCQFTDFSNLLGINIHSEENIAVDSAETGTYCHVAPDEDLYGWDAELDRQSRHGSPALPCQYDHEYQYRRTSLTKRSLLHRVFSMGPIPKDINIEVRRASSTSS</sequence>
<feature type="region of interest" description="Disordered" evidence="1">
    <location>
        <begin position="199"/>
        <end position="303"/>
    </location>
</feature>
<feature type="compositionally biased region" description="Low complexity" evidence="1">
    <location>
        <begin position="284"/>
        <end position="294"/>
    </location>
</feature>
<feature type="domain" description="RGS" evidence="2">
    <location>
        <begin position="80"/>
        <end position="191"/>
    </location>
</feature>
<comment type="caution">
    <text evidence="3">The sequence shown here is derived from an EMBL/GenBank/DDBJ whole genome shotgun (WGS) entry which is preliminary data.</text>
</comment>
<accession>A0AAD9XZY7</accession>
<dbReference type="Gene3D" id="1.10.167.10">
    <property type="entry name" value="Regulator of G-protein Signalling 4, domain 2"/>
    <property type="match status" value="1"/>
</dbReference>
<dbReference type="InterPro" id="IPR044926">
    <property type="entry name" value="RGS_subdomain_2"/>
</dbReference>
<organism evidence="3 4">
    <name type="scientific">Colletotrichum kahawae</name>
    <name type="common">Coffee berry disease fungus</name>
    <dbReference type="NCBI Taxonomy" id="34407"/>
    <lineage>
        <taxon>Eukaryota</taxon>
        <taxon>Fungi</taxon>
        <taxon>Dikarya</taxon>
        <taxon>Ascomycota</taxon>
        <taxon>Pezizomycotina</taxon>
        <taxon>Sordariomycetes</taxon>
        <taxon>Hypocreomycetidae</taxon>
        <taxon>Glomerellales</taxon>
        <taxon>Glomerellaceae</taxon>
        <taxon>Colletotrichum</taxon>
        <taxon>Colletotrichum gloeosporioides species complex</taxon>
    </lineage>
</organism>
<keyword evidence="4" id="KW-1185">Reference proteome</keyword>
<reference evidence="3" key="1">
    <citation type="submission" date="2023-02" db="EMBL/GenBank/DDBJ databases">
        <title>Colletotrichum kahawae CIFC_Que2 genome sequencing and assembly.</title>
        <authorList>
            <person name="Baroncelli R."/>
        </authorList>
    </citation>
    <scope>NUCLEOTIDE SEQUENCE</scope>
    <source>
        <strain evidence="3">CIFC_Que2</strain>
    </source>
</reference>
<proteinExistence type="predicted"/>
<evidence type="ECO:0000259" key="2">
    <source>
        <dbReference type="PROSITE" id="PS50132"/>
    </source>
</evidence>
<dbReference type="AlphaFoldDB" id="A0AAD9XZY7"/>
<evidence type="ECO:0000313" key="3">
    <source>
        <dbReference type="EMBL" id="KAK2730377.1"/>
    </source>
</evidence>
<feature type="region of interest" description="Disordered" evidence="1">
    <location>
        <begin position="315"/>
        <end position="356"/>
    </location>
</feature>
<gene>
    <name evidence="3" type="ORF">CKAH01_09491</name>
</gene>
<feature type="compositionally biased region" description="Low complexity" evidence="1">
    <location>
        <begin position="241"/>
        <end position="254"/>
    </location>
</feature>
<feature type="compositionally biased region" description="Low complexity" evidence="1">
    <location>
        <begin position="342"/>
        <end position="354"/>
    </location>
</feature>
<feature type="region of interest" description="Disordered" evidence="1">
    <location>
        <begin position="1"/>
        <end position="34"/>
    </location>
</feature>
<name>A0AAD9XZY7_COLKA</name>
<dbReference type="PANTHER" id="PTHR10845:SF267">
    <property type="entry name" value="REGULATOR OF G PROTEIN SIGNALING DOMAIN PROTEIN (AFU_ORTHOLOGUE AFUA_6G06860)"/>
    <property type="match status" value="1"/>
</dbReference>
<protein>
    <submittedName>
        <fullName evidence="3">Regulator of g-protein signaling</fullName>
    </submittedName>
</protein>
<dbReference type="InterPro" id="IPR036305">
    <property type="entry name" value="RGS_sf"/>
</dbReference>
<dbReference type="SUPFAM" id="SSF48097">
    <property type="entry name" value="Regulator of G-protein signaling, RGS"/>
    <property type="match status" value="1"/>
</dbReference>
<dbReference type="EMBL" id="VYYT01000666">
    <property type="protein sequence ID" value="KAK2730377.1"/>
    <property type="molecule type" value="Genomic_DNA"/>
</dbReference>
<evidence type="ECO:0000313" key="4">
    <source>
        <dbReference type="Proteomes" id="UP001281614"/>
    </source>
</evidence>
<evidence type="ECO:0000256" key="1">
    <source>
        <dbReference type="SAM" id="MobiDB-lite"/>
    </source>
</evidence>
<feature type="compositionally biased region" description="Basic and acidic residues" evidence="1">
    <location>
        <begin position="199"/>
        <end position="230"/>
    </location>
</feature>
<feature type="compositionally biased region" description="Basic residues" evidence="1">
    <location>
        <begin position="318"/>
        <end position="327"/>
    </location>
</feature>
<dbReference type="PROSITE" id="PS50132">
    <property type="entry name" value="RGS"/>
    <property type="match status" value="1"/>
</dbReference>
<dbReference type="InterPro" id="IPR016137">
    <property type="entry name" value="RGS"/>
</dbReference>
<dbReference type="Pfam" id="PF00615">
    <property type="entry name" value="RGS"/>
    <property type="match status" value="1"/>
</dbReference>
<dbReference type="PANTHER" id="PTHR10845">
    <property type="entry name" value="REGULATOR OF G PROTEIN SIGNALING"/>
    <property type="match status" value="1"/>
</dbReference>
<feature type="compositionally biased region" description="Basic residues" evidence="1">
    <location>
        <begin position="1"/>
        <end position="10"/>
    </location>
</feature>
<dbReference type="CDD" id="cd07440">
    <property type="entry name" value="RGS"/>
    <property type="match status" value="1"/>
</dbReference>